<evidence type="ECO:0000313" key="1">
    <source>
        <dbReference type="EMBL" id="MCU7238522.1"/>
    </source>
</evidence>
<keyword evidence="2" id="KW-1185">Reference proteome</keyword>
<name>A0ABT2VAM9_9PSED</name>
<organism evidence="1 2">
    <name type="scientific">Pseudomonas peradeniyensis</name>
    <dbReference type="NCBI Taxonomy" id="2745488"/>
    <lineage>
        <taxon>Bacteria</taxon>
        <taxon>Pseudomonadati</taxon>
        <taxon>Pseudomonadota</taxon>
        <taxon>Gammaproteobacteria</taxon>
        <taxon>Pseudomonadales</taxon>
        <taxon>Pseudomonadaceae</taxon>
        <taxon>Pseudomonas</taxon>
    </lineage>
</organism>
<reference evidence="1" key="1">
    <citation type="journal article" date="2022" name="Microbiol. Spectr.">
        <title>An Nuclear Magnetic Resonance Fingerprint Matching Approach for the Identification and Structural Re-Evaluation of Pseudomonas Lipopeptides.</title>
        <authorList>
            <person name="De Roo V."/>
            <person name="Verleysen Y."/>
            <person name="Kovacs B."/>
            <person name="De Vleeschouwer M."/>
            <person name="Muangkaew P."/>
            <person name="Girard L."/>
            <person name="Hofte M."/>
            <person name="De Mot R."/>
            <person name="Madder A."/>
            <person name="Geudens N."/>
            <person name="Martins J.C."/>
        </authorList>
    </citation>
    <scope>NUCLEOTIDE SEQUENCE</scope>
    <source>
        <strain evidence="1">COR51</strain>
    </source>
</reference>
<dbReference type="Proteomes" id="UP001139994">
    <property type="component" value="Unassembled WGS sequence"/>
</dbReference>
<reference evidence="1" key="3">
    <citation type="journal article" date="2023" name="mSystems">
        <title>Charting the Lipopeptidome of Nonpathogenic Pseudomonas.</title>
        <authorList>
            <person name="Cesa-Luna C."/>
            <person name="Geudens N."/>
            <person name="Girard L."/>
            <person name="De Roo V."/>
            <person name="Maklad H.R."/>
            <person name="Martins J.C."/>
            <person name="Hofte M."/>
            <person name="De Mot R."/>
        </authorList>
    </citation>
    <scope>NUCLEOTIDE SEQUENCE</scope>
    <source>
        <strain evidence="1">COR51</strain>
    </source>
</reference>
<gene>
    <name evidence="1" type="ORF">OC929_10690</name>
</gene>
<sequence length="147" mass="17048">MKITTGAQYGDPLARKALHTFKKELTKSLNTSMNDEYFRTISEIGLVIRASGEIWQFELNETCYARHSKQYNSITADIIIPLDRWKEHQSNQIREYIAMATTKCFEKICEKAENSKDLTDKNKFIADYSRAINLFLNPHPTEPTQPK</sequence>
<accession>A0ABT2VAM9</accession>
<dbReference type="RefSeq" id="WP_262951366.1">
    <property type="nucleotide sequence ID" value="NZ_JAOSLA010000012.1"/>
</dbReference>
<comment type="caution">
    <text evidence="1">The sequence shown here is derived from an EMBL/GenBank/DDBJ whole genome shotgun (WGS) entry which is preliminary data.</text>
</comment>
<reference evidence="1" key="2">
    <citation type="submission" date="2022-09" db="EMBL/GenBank/DDBJ databases">
        <authorList>
            <person name="Cesa-Luna C."/>
            <person name="Girard L."/>
            <person name="Lood C."/>
            <person name="Hofte M."/>
            <person name="De Mot R."/>
        </authorList>
    </citation>
    <scope>NUCLEOTIDE SEQUENCE</scope>
    <source>
        <strain evidence="1">COR51</strain>
    </source>
</reference>
<dbReference type="EMBL" id="JAOSLA010000012">
    <property type="protein sequence ID" value="MCU7238522.1"/>
    <property type="molecule type" value="Genomic_DNA"/>
</dbReference>
<proteinExistence type="predicted"/>
<protein>
    <submittedName>
        <fullName evidence="1">Uncharacterized protein</fullName>
    </submittedName>
</protein>
<evidence type="ECO:0000313" key="2">
    <source>
        <dbReference type="Proteomes" id="UP001139994"/>
    </source>
</evidence>